<dbReference type="Proteomes" id="UP000749559">
    <property type="component" value="Unassembled WGS sequence"/>
</dbReference>
<comment type="caution">
    <text evidence="2">The sequence shown here is derived from an EMBL/GenBank/DDBJ whole genome shotgun (WGS) entry which is preliminary data.</text>
</comment>
<protein>
    <submittedName>
        <fullName evidence="2">Uncharacterized protein</fullName>
    </submittedName>
</protein>
<dbReference type="SUPFAM" id="SSF48403">
    <property type="entry name" value="Ankyrin repeat"/>
    <property type="match status" value="1"/>
</dbReference>
<dbReference type="InterPro" id="IPR036770">
    <property type="entry name" value="Ankyrin_rpt-contain_sf"/>
</dbReference>
<sequence>MGGSHGKGSHTITQPSDPNPQVTPLMRAVQEMDLPKMNEILDGQNANIDTVNGAGQTALDIALLHSAAIADADDEAEVKRVCNTAKLLLAAGASKVSRDTLYTVCTQLRKVDRKYNPLVTLTKIVAENSTSKDVKELLLQVIIWYQRPDLMEMLIKSGADTLSFWLAHNNMTEHIPCHESVSYYESNNLIPPHAIESFIKSVKKSNKAELVKYIVSDMAKYPTAAIDNEAIKEKLDVLQQHGATITDEMRDSVLNRLQ</sequence>
<dbReference type="AlphaFoldDB" id="A0A8J1XIC3"/>
<organism evidence="2 3">
    <name type="scientific">Owenia fusiformis</name>
    <name type="common">Polychaete worm</name>
    <dbReference type="NCBI Taxonomy" id="6347"/>
    <lineage>
        <taxon>Eukaryota</taxon>
        <taxon>Metazoa</taxon>
        <taxon>Spiralia</taxon>
        <taxon>Lophotrochozoa</taxon>
        <taxon>Annelida</taxon>
        <taxon>Polychaeta</taxon>
        <taxon>Sedentaria</taxon>
        <taxon>Canalipalpata</taxon>
        <taxon>Sabellida</taxon>
        <taxon>Oweniida</taxon>
        <taxon>Oweniidae</taxon>
        <taxon>Owenia</taxon>
    </lineage>
</organism>
<feature type="compositionally biased region" description="Polar residues" evidence="1">
    <location>
        <begin position="10"/>
        <end position="21"/>
    </location>
</feature>
<accession>A0A8J1XIC3</accession>
<gene>
    <name evidence="2" type="ORF">OFUS_LOCUS24158</name>
</gene>
<name>A0A8J1XIC3_OWEFU</name>
<reference evidence="2" key="1">
    <citation type="submission" date="2022-03" db="EMBL/GenBank/DDBJ databases">
        <authorList>
            <person name="Martin C."/>
        </authorList>
    </citation>
    <scope>NUCLEOTIDE SEQUENCE</scope>
</reference>
<feature type="region of interest" description="Disordered" evidence="1">
    <location>
        <begin position="1"/>
        <end position="21"/>
    </location>
</feature>
<evidence type="ECO:0000313" key="3">
    <source>
        <dbReference type="Proteomes" id="UP000749559"/>
    </source>
</evidence>
<dbReference type="EMBL" id="CAIIXF020000011">
    <property type="protein sequence ID" value="CAH1800243.1"/>
    <property type="molecule type" value="Genomic_DNA"/>
</dbReference>
<evidence type="ECO:0000256" key="1">
    <source>
        <dbReference type="SAM" id="MobiDB-lite"/>
    </source>
</evidence>
<evidence type="ECO:0000313" key="2">
    <source>
        <dbReference type="EMBL" id="CAH1800243.1"/>
    </source>
</evidence>
<proteinExistence type="predicted"/>
<keyword evidence="3" id="KW-1185">Reference proteome</keyword>
<dbReference type="Gene3D" id="1.25.40.20">
    <property type="entry name" value="Ankyrin repeat-containing domain"/>
    <property type="match status" value="1"/>
</dbReference>